<dbReference type="InterPro" id="IPR037066">
    <property type="entry name" value="Plug_dom_sf"/>
</dbReference>
<name>A0ABV7URS2_9GAMM</name>
<evidence type="ECO:0000256" key="6">
    <source>
        <dbReference type="ARBA" id="ARBA00023077"/>
    </source>
</evidence>
<dbReference type="Gene3D" id="2.170.130.10">
    <property type="entry name" value="TonB-dependent receptor, plug domain"/>
    <property type="match status" value="1"/>
</dbReference>
<dbReference type="CDD" id="cd01347">
    <property type="entry name" value="ligand_gated_channel"/>
    <property type="match status" value="1"/>
</dbReference>
<dbReference type="PROSITE" id="PS52016">
    <property type="entry name" value="TONB_DEPENDENT_REC_3"/>
    <property type="match status" value="1"/>
</dbReference>
<feature type="signal peptide" evidence="12">
    <location>
        <begin position="1"/>
        <end position="32"/>
    </location>
</feature>
<dbReference type="RefSeq" id="WP_386707691.1">
    <property type="nucleotide sequence ID" value="NZ_JBHRYF010000002.1"/>
</dbReference>
<evidence type="ECO:0000313" key="15">
    <source>
        <dbReference type="EMBL" id="MFC3659670.1"/>
    </source>
</evidence>
<dbReference type="Pfam" id="PF07715">
    <property type="entry name" value="Plug"/>
    <property type="match status" value="1"/>
</dbReference>
<proteinExistence type="inferred from homology"/>
<evidence type="ECO:0000259" key="14">
    <source>
        <dbReference type="Pfam" id="PF07715"/>
    </source>
</evidence>
<dbReference type="SUPFAM" id="SSF56935">
    <property type="entry name" value="Porins"/>
    <property type="match status" value="1"/>
</dbReference>
<dbReference type="InterPro" id="IPR010916">
    <property type="entry name" value="TonB_box_CS"/>
</dbReference>
<evidence type="ECO:0000256" key="8">
    <source>
        <dbReference type="ARBA" id="ARBA00023237"/>
    </source>
</evidence>
<keyword evidence="4 9" id="KW-0812">Transmembrane</keyword>
<evidence type="ECO:0000256" key="10">
    <source>
        <dbReference type="PROSITE-ProRule" id="PRU10143"/>
    </source>
</evidence>
<dbReference type="InterPro" id="IPR000531">
    <property type="entry name" value="Beta-barrel_TonB"/>
</dbReference>
<dbReference type="InterPro" id="IPR039426">
    <property type="entry name" value="TonB-dep_rcpt-like"/>
</dbReference>
<comment type="caution">
    <text evidence="15">The sequence shown here is derived from an EMBL/GenBank/DDBJ whole genome shotgun (WGS) entry which is preliminary data.</text>
</comment>
<feature type="domain" description="TonB-dependent receptor plug" evidence="14">
    <location>
        <begin position="66"/>
        <end position="186"/>
    </location>
</feature>
<dbReference type="PROSITE" id="PS00430">
    <property type="entry name" value="TONB_DEPENDENT_REC_1"/>
    <property type="match status" value="1"/>
</dbReference>
<organism evidence="15 16">
    <name type="scientific">Luteimonas notoginsengisoli</name>
    <dbReference type="NCBI Taxonomy" id="1578200"/>
    <lineage>
        <taxon>Bacteria</taxon>
        <taxon>Pseudomonadati</taxon>
        <taxon>Pseudomonadota</taxon>
        <taxon>Gammaproteobacteria</taxon>
        <taxon>Lysobacterales</taxon>
        <taxon>Lysobacteraceae</taxon>
        <taxon>Luteimonas</taxon>
    </lineage>
</organism>
<evidence type="ECO:0000256" key="2">
    <source>
        <dbReference type="ARBA" id="ARBA00022448"/>
    </source>
</evidence>
<evidence type="ECO:0000256" key="9">
    <source>
        <dbReference type="PROSITE-ProRule" id="PRU01360"/>
    </source>
</evidence>
<dbReference type="PANTHER" id="PTHR47234">
    <property type="match status" value="1"/>
</dbReference>
<dbReference type="InterPro" id="IPR012910">
    <property type="entry name" value="Plug_dom"/>
</dbReference>
<sequence>MSCKEFPVAHRPVPTRLALALLGILAAAPALAQDATPDSASPATAQASTLDTVIVTGTRVSDRTVAESQSPIDILTPEALQATGTTELATALARALPSLNFPRPAVTDGTSAIRPAQLRGLSPDQVLVLVNGKRRHVSALLNVNGSIGRGSSAVDLNAIPVAAIARVEVLRDGASAQYGSDAIAGVVNIVLKGSETGGSLAVDLGQYSAGDGTQHQISGNTGLRFADDRGFVHVAGQVGQQDATNRAGPFQPFTPTTLPNQGNNPGLGEVAYIYGDPKVDAAAVSANAGFDFNENFGAYATAMASNRDITSYAFHRSRNHSGQGELLAQFYPDGYVPEIAMLSQDRSLVAGLKGGNDAGWNWDVSYNYGYNHIGFQTRNTINYSLGTASPTVFYDGALEYTQNVVNADLTKTLDWGLAYPATLSFGAEYRREKWNQSPGAPASYSNGGAQGFQGFTPTNSGHFDRDSYAVYAGLEADFTDKFSAGIAGRYEDYSDFGSETSGKLSARYAFTDAVALRGTVASGFRAPSLSQQHYQVVTSNYNGALDRFFDSGTFPATSPAARALGAEPLQAETSLSYSLGLVLQPVDRLYITIDAYQIEIDDRIVLSSNLLVGENPAAQQRLEDLGINGVTALRYFNNAIDTRTRGVDVVGSYDVALDSGSLTFTAGYNYNKTEITRIAPNPEVLNELGATFWRVGRDEQGRIEEGFPRDKVTLGANWNLQRWGFTLGATRYGEFTTRVSESGNPALDQTYGAKWTVDASASFKPSDQWTLTLGADNLLDEYPDRTIAANANHNQFPYSSQSPTGFNGAYVYGRIAYKW</sequence>
<reference evidence="16" key="1">
    <citation type="journal article" date="2019" name="Int. J. Syst. Evol. Microbiol.">
        <title>The Global Catalogue of Microorganisms (GCM) 10K type strain sequencing project: providing services to taxonomists for standard genome sequencing and annotation.</title>
        <authorList>
            <consortium name="The Broad Institute Genomics Platform"/>
            <consortium name="The Broad Institute Genome Sequencing Center for Infectious Disease"/>
            <person name="Wu L."/>
            <person name="Ma J."/>
        </authorList>
    </citation>
    <scope>NUCLEOTIDE SEQUENCE [LARGE SCALE GENOMIC DNA]</scope>
    <source>
        <strain evidence="16">KCTC 42211</strain>
    </source>
</reference>
<comment type="similarity">
    <text evidence="9 11">Belongs to the TonB-dependent receptor family.</text>
</comment>
<dbReference type="EMBL" id="JBHRYF010000002">
    <property type="protein sequence ID" value="MFC3659670.1"/>
    <property type="molecule type" value="Genomic_DNA"/>
</dbReference>
<keyword evidence="2 9" id="KW-0813">Transport</keyword>
<dbReference type="Proteomes" id="UP001595724">
    <property type="component" value="Unassembled WGS sequence"/>
</dbReference>
<dbReference type="InterPro" id="IPR036942">
    <property type="entry name" value="Beta-barrel_TonB_sf"/>
</dbReference>
<feature type="domain" description="TonB-dependent receptor-like beta-barrel" evidence="13">
    <location>
        <begin position="332"/>
        <end position="778"/>
    </location>
</feature>
<evidence type="ECO:0000256" key="11">
    <source>
        <dbReference type="RuleBase" id="RU003357"/>
    </source>
</evidence>
<keyword evidence="8 9" id="KW-0998">Cell outer membrane</keyword>
<evidence type="ECO:0000256" key="5">
    <source>
        <dbReference type="ARBA" id="ARBA00022729"/>
    </source>
</evidence>
<evidence type="ECO:0000256" key="3">
    <source>
        <dbReference type="ARBA" id="ARBA00022452"/>
    </source>
</evidence>
<dbReference type="PANTHER" id="PTHR47234:SF3">
    <property type="entry name" value="SECRETIN_TONB SHORT N-TERMINAL DOMAIN-CONTAINING PROTEIN"/>
    <property type="match status" value="1"/>
</dbReference>
<keyword evidence="5 12" id="KW-0732">Signal</keyword>
<keyword evidence="15" id="KW-0675">Receptor</keyword>
<feature type="chain" id="PRO_5047184911" evidence="12">
    <location>
        <begin position="33"/>
        <end position="819"/>
    </location>
</feature>
<keyword evidence="7 9" id="KW-0472">Membrane</keyword>
<feature type="short sequence motif" description="TonB box" evidence="10">
    <location>
        <begin position="52"/>
        <end position="58"/>
    </location>
</feature>
<comment type="subcellular location">
    <subcellularLocation>
        <location evidence="1 9">Cell outer membrane</location>
        <topology evidence="1 9">Multi-pass membrane protein</topology>
    </subcellularLocation>
</comment>
<keyword evidence="6 10" id="KW-0798">TonB box</keyword>
<evidence type="ECO:0000259" key="13">
    <source>
        <dbReference type="Pfam" id="PF00593"/>
    </source>
</evidence>
<gene>
    <name evidence="15" type="ORF">ACFOM9_06195</name>
</gene>
<evidence type="ECO:0000313" key="16">
    <source>
        <dbReference type="Proteomes" id="UP001595724"/>
    </source>
</evidence>
<dbReference type="Gene3D" id="2.40.170.20">
    <property type="entry name" value="TonB-dependent receptor, beta-barrel domain"/>
    <property type="match status" value="1"/>
</dbReference>
<evidence type="ECO:0000256" key="1">
    <source>
        <dbReference type="ARBA" id="ARBA00004571"/>
    </source>
</evidence>
<dbReference type="Pfam" id="PF00593">
    <property type="entry name" value="TonB_dep_Rec_b-barrel"/>
    <property type="match status" value="1"/>
</dbReference>
<evidence type="ECO:0000256" key="7">
    <source>
        <dbReference type="ARBA" id="ARBA00023136"/>
    </source>
</evidence>
<evidence type="ECO:0000256" key="4">
    <source>
        <dbReference type="ARBA" id="ARBA00022692"/>
    </source>
</evidence>
<evidence type="ECO:0000256" key="12">
    <source>
        <dbReference type="SAM" id="SignalP"/>
    </source>
</evidence>
<protein>
    <submittedName>
        <fullName evidence="15">TonB-dependent receptor plug domain-containing protein</fullName>
    </submittedName>
</protein>
<keyword evidence="16" id="KW-1185">Reference proteome</keyword>
<keyword evidence="3 9" id="KW-1134">Transmembrane beta strand</keyword>
<accession>A0ABV7URS2</accession>